<keyword evidence="3" id="KW-0547">Nucleotide-binding</keyword>
<evidence type="ECO:0000259" key="6">
    <source>
        <dbReference type="PROSITE" id="PS50893"/>
    </source>
</evidence>
<dbReference type="GO" id="GO:0015658">
    <property type="term" value="F:branched-chain amino acid transmembrane transporter activity"/>
    <property type="evidence" value="ECO:0007669"/>
    <property type="project" value="TreeGrafter"/>
</dbReference>
<evidence type="ECO:0000313" key="8">
    <source>
        <dbReference type="Proteomes" id="UP000655868"/>
    </source>
</evidence>
<evidence type="ECO:0000256" key="1">
    <source>
        <dbReference type="ARBA" id="ARBA00005417"/>
    </source>
</evidence>
<dbReference type="PROSITE" id="PS00211">
    <property type="entry name" value="ABC_TRANSPORTER_1"/>
    <property type="match status" value="1"/>
</dbReference>
<dbReference type="InterPro" id="IPR003439">
    <property type="entry name" value="ABC_transporter-like_ATP-bd"/>
</dbReference>
<dbReference type="SUPFAM" id="SSF52540">
    <property type="entry name" value="P-loop containing nucleoside triphosphate hydrolases"/>
    <property type="match status" value="1"/>
</dbReference>
<dbReference type="InterPro" id="IPR017871">
    <property type="entry name" value="ABC_transporter-like_CS"/>
</dbReference>
<keyword evidence="5" id="KW-0029">Amino-acid transport</keyword>
<dbReference type="PANTHER" id="PTHR43820">
    <property type="entry name" value="HIGH-AFFINITY BRANCHED-CHAIN AMINO ACID TRANSPORT ATP-BINDING PROTEIN LIVF"/>
    <property type="match status" value="1"/>
</dbReference>
<dbReference type="InterPro" id="IPR052156">
    <property type="entry name" value="BCAA_Transport_ATP-bd_LivF"/>
</dbReference>
<keyword evidence="4 7" id="KW-0067">ATP-binding</keyword>
<dbReference type="EMBL" id="JAEMNV010000002">
    <property type="protein sequence ID" value="MBJ8338286.1"/>
    <property type="molecule type" value="Genomic_DNA"/>
</dbReference>
<dbReference type="PROSITE" id="PS50893">
    <property type="entry name" value="ABC_TRANSPORTER_2"/>
    <property type="match status" value="1"/>
</dbReference>
<sequence length="262" mass="28107">MLEIRSLEVVYEDVVLVCKGVSLEVPADGIVALLGANGAGKTSTLRGITGLLDTHRGKITAGSVSVDGKTITGADPATVVTSGISQVMEGRRIFVEFTIEENLRVGAHTRDRGSIAANLDRVYTMFPVLAQRRGERAGYLSGGEQQMLAIGRALMAEPKYLLLDEPSLGLAPLVVAQIRDLIVEINRAGTGVLLVEQNAAMALAIATHGYVMENGKVVLDGPAEQLRSNSDIQEFYLGLGAEGSASSYRDLKHYKRRKRWAS</sequence>
<gene>
    <name evidence="7" type="ORF">JGU71_05270</name>
</gene>
<feature type="domain" description="ABC transporter" evidence="6">
    <location>
        <begin position="2"/>
        <end position="239"/>
    </location>
</feature>
<evidence type="ECO:0000313" key="7">
    <source>
        <dbReference type="EMBL" id="MBJ8338286.1"/>
    </source>
</evidence>
<comment type="caution">
    <text evidence="7">The sequence shown here is derived from an EMBL/GenBank/DDBJ whole genome shotgun (WGS) entry which is preliminary data.</text>
</comment>
<accession>A0A934NN41</accession>
<dbReference type="AlphaFoldDB" id="A0A934NN41"/>
<evidence type="ECO:0000256" key="5">
    <source>
        <dbReference type="ARBA" id="ARBA00022970"/>
    </source>
</evidence>
<dbReference type="CDD" id="cd03224">
    <property type="entry name" value="ABC_TM1139_LivF_branched"/>
    <property type="match status" value="1"/>
</dbReference>
<dbReference type="PANTHER" id="PTHR43820:SF8">
    <property type="entry name" value="ABC TRANSPORTER SUBSTRATE-BINDING PROTEIN"/>
    <property type="match status" value="1"/>
</dbReference>
<keyword evidence="2" id="KW-0813">Transport</keyword>
<dbReference type="InterPro" id="IPR003593">
    <property type="entry name" value="AAA+_ATPase"/>
</dbReference>
<dbReference type="RefSeq" id="WP_199703000.1">
    <property type="nucleotide sequence ID" value="NZ_JAEMNV010000002.1"/>
</dbReference>
<name>A0A934NN41_9NOCA</name>
<dbReference type="SMART" id="SM00382">
    <property type="entry name" value="AAA"/>
    <property type="match status" value="1"/>
</dbReference>
<dbReference type="GO" id="GO:0005524">
    <property type="term" value="F:ATP binding"/>
    <property type="evidence" value="ECO:0007669"/>
    <property type="project" value="UniProtKB-KW"/>
</dbReference>
<protein>
    <submittedName>
        <fullName evidence="7">ABC transporter ATP-binding protein</fullName>
    </submittedName>
</protein>
<evidence type="ECO:0000256" key="4">
    <source>
        <dbReference type="ARBA" id="ARBA00022840"/>
    </source>
</evidence>
<keyword evidence="8" id="KW-1185">Reference proteome</keyword>
<dbReference type="GO" id="GO:0015807">
    <property type="term" value="P:L-amino acid transport"/>
    <property type="evidence" value="ECO:0007669"/>
    <property type="project" value="TreeGrafter"/>
</dbReference>
<dbReference type="InterPro" id="IPR027417">
    <property type="entry name" value="P-loop_NTPase"/>
</dbReference>
<comment type="similarity">
    <text evidence="1">Belongs to the ABC transporter superfamily.</text>
</comment>
<organism evidence="7 8">
    <name type="scientific">Antrihabitans stalagmiti</name>
    <dbReference type="NCBI Taxonomy" id="2799499"/>
    <lineage>
        <taxon>Bacteria</taxon>
        <taxon>Bacillati</taxon>
        <taxon>Actinomycetota</taxon>
        <taxon>Actinomycetes</taxon>
        <taxon>Mycobacteriales</taxon>
        <taxon>Nocardiaceae</taxon>
        <taxon>Antrihabitans</taxon>
    </lineage>
</organism>
<dbReference type="Proteomes" id="UP000655868">
    <property type="component" value="Unassembled WGS sequence"/>
</dbReference>
<dbReference type="GO" id="GO:0016887">
    <property type="term" value="F:ATP hydrolysis activity"/>
    <property type="evidence" value="ECO:0007669"/>
    <property type="project" value="InterPro"/>
</dbReference>
<evidence type="ECO:0000256" key="2">
    <source>
        <dbReference type="ARBA" id="ARBA00022448"/>
    </source>
</evidence>
<reference evidence="7" key="1">
    <citation type="submission" date="2020-12" db="EMBL/GenBank/DDBJ databases">
        <title>Antrihabitans popcorni sp. nov. and Antrihabitans auranticaus sp. nov., isolated from a larva cave.</title>
        <authorList>
            <person name="Lee S.D."/>
            <person name="Kim I.S."/>
        </authorList>
    </citation>
    <scope>NUCLEOTIDE SEQUENCE</scope>
    <source>
        <strain evidence="7">YC3-6</strain>
    </source>
</reference>
<evidence type="ECO:0000256" key="3">
    <source>
        <dbReference type="ARBA" id="ARBA00022741"/>
    </source>
</evidence>
<proteinExistence type="inferred from homology"/>
<dbReference type="Pfam" id="PF00005">
    <property type="entry name" value="ABC_tran"/>
    <property type="match status" value="1"/>
</dbReference>
<dbReference type="Gene3D" id="3.40.50.300">
    <property type="entry name" value="P-loop containing nucleotide triphosphate hydrolases"/>
    <property type="match status" value="1"/>
</dbReference>